<evidence type="ECO:0000259" key="2">
    <source>
        <dbReference type="Pfam" id="PF05057"/>
    </source>
</evidence>
<dbReference type="Proteomes" id="UP001212841">
    <property type="component" value="Unassembled WGS sequence"/>
</dbReference>
<organism evidence="3 4">
    <name type="scientific">Rhizophlyctis rosea</name>
    <dbReference type="NCBI Taxonomy" id="64517"/>
    <lineage>
        <taxon>Eukaryota</taxon>
        <taxon>Fungi</taxon>
        <taxon>Fungi incertae sedis</taxon>
        <taxon>Chytridiomycota</taxon>
        <taxon>Chytridiomycota incertae sedis</taxon>
        <taxon>Chytridiomycetes</taxon>
        <taxon>Rhizophlyctidales</taxon>
        <taxon>Rhizophlyctidaceae</taxon>
        <taxon>Rhizophlyctis</taxon>
    </lineage>
</organism>
<dbReference type="InterPro" id="IPR029058">
    <property type="entry name" value="AB_hydrolase_fold"/>
</dbReference>
<accession>A0AAD5X487</accession>
<evidence type="ECO:0000313" key="3">
    <source>
        <dbReference type="EMBL" id="KAJ3054360.1"/>
    </source>
</evidence>
<reference evidence="3" key="1">
    <citation type="submission" date="2020-05" db="EMBL/GenBank/DDBJ databases">
        <title>Phylogenomic resolution of chytrid fungi.</title>
        <authorList>
            <person name="Stajich J.E."/>
            <person name="Amses K."/>
            <person name="Simmons R."/>
            <person name="Seto K."/>
            <person name="Myers J."/>
            <person name="Bonds A."/>
            <person name="Quandt C.A."/>
            <person name="Barry K."/>
            <person name="Liu P."/>
            <person name="Grigoriev I."/>
            <person name="Longcore J.E."/>
            <person name="James T.Y."/>
        </authorList>
    </citation>
    <scope>NUCLEOTIDE SEQUENCE</scope>
    <source>
        <strain evidence="3">JEL0318</strain>
    </source>
</reference>
<protein>
    <recommendedName>
        <fullName evidence="2">DUF676 domain-containing protein</fullName>
    </recommendedName>
</protein>
<dbReference type="PANTHER" id="PTHR11440">
    <property type="entry name" value="LECITHIN-CHOLESTEROL ACYLTRANSFERASE-RELATED"/>
    <property type="match status" value="1"/>
</dbReference>
<feature type="domain" description="DUF676" evidence="2">
    <location>
        <begin position="160"/>
        <end position="221"/>
    </location>
</feature>
<dbReference type="Pfam" id="PF05057">
    <property type="entry name" value="DUF676"/>
    <property type="match status" value="1"/>
</dbReference>
<dbReference type="Gene3D" id="3.40.50.1820">
    <property type="entry name" value="alpha/beta hydrolase"/>
    <property type="match status" value="1"/>
</dbReference>
<gene>
    <name evidence="3" type="ORF">HK097_002024</name>
</gene>
<dbReference type="AlphaFoldDB" id="A0AAD5X487"/>
<dbReference type="EMBL" id="JADGJD010000142">
    <property type="protein sequence ID" value="KAJ3054360.1"/>
    <property type="molecule type" value="Genomic_DNA"/>
</dbReference>
<dbReference type="InterPro" id="IPR007751">
    <property type="entry name" value="DUF676_lipase-like"/>
</dbReference>
<comment type="caution">
    <text evidence="3">The sequence shown here is derived from an EMBL/GenBank/DDBJ whole genome shotgun (WGS) entry which is preliminary data.</text>
</comment>
<sequence length="362" mass="39295">MSAPTASTLSHFRKRLVSALSAAASAAPRLGFAPAIPRATAQDQLDARDRKLKQAERLAVLKDFIAGFSASNTANASTNVDPVVDSRKSHLGYRTAAVYRAPRDPIVLCHGLFGFDVLGPETMPWLQIRYWKGIVEALRDIGCKVYVSKVGSVASLRTRAHELHSYLEANGKGQRINLVAHSMGGLDCRYVISHMPAANYQVNSLTTIATPHRGSTFMDWVSESVGVGHLNDYVKRQVDDVVCGFLAKAEKKAGVSGVGTQAMDLAAPPRTPTSQPINPVIRAMFAPLDAPAFTNLTTSYCEAFNRVTPDRPDVHYASYAAVTDVSVLAPLYFPYRIIRAREGENDGLVSLTSARWGQFMGT</sequence>
<comment type="similarity">
    <text evidence="1">Belongs to the putative lipase ROG1 family.</text>
</comment>
<evidence type="ECO:0000313" key="4">
    <source>
        <dbReference type="Proteomes" id="UP001212841"/>
    </source>
</evidence>
<keyword evidence="4" id="KW-1185">Reference proteome</keyword>
<evidence type="ECO:0000256" key="1">
    <source>
        <dbReference type="ARBA" id="ARBA00007920"/>
    </source>
</evidence>
<proteinExistence type="inferred from homology"/>
<dbReference type="SUPFAM" id="SSF53474">
    <property type="entry name" value="alpha/beta-Hydrolases"/>
    <property type="match status" value="1"/>
</dbReference>
<name>A0AAD5X487_9FUNG</name>